<feature type="domain" description="Retrotransposon gag" evidence="2">
    <location>
        <begin position="199"/>
        <end position="283"/>
    </location>
</feature>
<keyword evidence="3" id="KW-1185">Reference proteome</keyword>
<dbReference type="RefSeq" id="XP_058974625.1">
    <property type="nucleotide sequence ID" value="XM_059118642.1"/>
</dbReference>
<dbReference type="GeneID" id="131800843"/>
<dbReference type="CDD" id="cd00303">
    <property type="entry name" value="retropepsin_like"/>
    <property type="match status" value="1"/>
</dbReference>
<evidence type="ECO:0000259" key="2">
    <source>
        <dbReference type="Pfam" id="PF03732"/>
    </source>
</evidence>
<protein>
    <submittedName>
        <fullName evidence="4">Uncharacterized protein LOC131800843</fullName>
    </submittedName>
</protein>
<proteinExistence type="predicted"/>
<dbReference type="Pfam" id="PF13975">
    <property type="entry name" value="gag-asp_proteas"/>
    <property type="match status" value="1"/>
</dbReference>
<dbReference type="InterPro" id="IPR021109">
    <property type="entry name" value="Peptidase_aspartic_dom_sf"/>
</dbReference>
<name>A0ABM3UM66_MUSDO</name>
<accession>A0ABM3UM66</accession>
<dbReference type="Proteomes" id="UP001652621">
    <property type="component" value="Unplaced"/>
</dbReference>
<sequence>MSNEKTMLKVSWAYMLKHEDLVTYLTEFNLDPVGKVDDLRKRWAKFLHNDHEADVYRRLIELQNKHESTSPTKSPTLRAVTKQPLITVTPCGAEAIVLSPIKTEYALPHISAERPPGESSTGVTNDQKVQKMSPTNPEYGFQKDSPPKPSNNSSLLVILDQIRKWNVTFENGMDPIGFVERVEEMAEMYIVELNQIIKVMPELLRGKALIWLRNNNRHWTTWNEFKSDFLKFFLPPRYFEKLEDEIRRRIQRNKEPFKEYVLSIQHLMQHTNMTEEQKLERIFRNAHSDYQWYIRRKDFTTLSELISLADELESIPNNSRSEQPRNQQNYNRRADNSRNNLYCTNQGDQVLNESSSNPETQQDEPPAKKSNQNITSLQCEEYRLTATVLIEGKAIKANVDTGATSCFIKREFAKKIKKRFTYSRHEANVILADGTTVNITRSTVLPVTFGNQSSDVTFLIMPQFKENIILGLEFLKQFHTTIHCAGISVKLSKPTTSTEHCTVAIGEETPSKETLN</sequence>
<gene>
    <name evidence="4" type="primary">LOC131800843</name>
</gene>
<dbReference type="PANTHER" id="PTHR33223">
    <property type="entry name" value="CCHC-TYPE DOMAIN-CONTAINING PROTEIN"/>
    <property type="match status" value="1"/>
</dbReference>
<evidence type="ECO:0000313" key="4">
    <source>
        <dbReference type="RefSeq" id="XP_058974625.1"/>
    </source>
</evidence>
<feature type="region of interest" description="Disordered" evidence="1">
    <location>
        <begin position="316"/>
        <end position="374"/>
    </location>
</feature>
<organism evidence="3 4">
    <name type="scientific">Musca domestica</name>
    <name type="common">House fly</name>
    <dbReference type="NCBI Taxonomy" id="7370"/>
    <lineage>
        <taxon>Eukaryota</taxon>
        <taxon>Metazoa</taxon>
        <taxon>Ecdysozoa</taxon>
        <taxon>Arthropoda</taxon>
        <taxon>Hexapoda</taxon>
        <taxon>Insecta</taxon>
        <taxon>Pterygota</taxon>
        <taxon>Neoptera</taxon>
        <taxon>Endopterygota</taxon>
        <taxon>Diptera</taxon>
        <taxon>Brachycera</taxon>
        <taxon>Muscomorpha</taxon>
        <taxon>Muscoidea</taxon>
        <taxon>Muscidae</taxon>
        <taxon>Musca</taxon>
    </lineage>
</organism>
<feature type="compositionally biased region" description="Polar residues" evidence="1">
    <location>
        <begin position="118"/>
        <end position="136"/>
    </location>
</feature>
<dbReference type="PANTHER" id="PTHR33223:SF6">
    <property type="entry name" value="CCHC-TYPE DOMAIN-CONTAINING PROTEIN"/>
    <property type="match status" value="1"/>
</dbReference>
<evidence type="ECO:0000313" key="3">
    <source>
        <dbReference type="Proteomes" id="UP001652621"/>
    </source>
</evidence>
<dbReference type="InterPro" id="IPR005162">
    <property type="entry name" value="Retrotrans_gag_dom"/>
</dbReference>
<reference evidence="4" key="1">
    <citation type="submission" date="2025-08" db="UniProtKB">
        <authorList>
            <consortium name="RefSeq"/>
        </authorList>
    </citation>
    <scope>IDENTIFICATION</scope>
    <source>
        <strain evidence="4">Aabys</strain>
        <tissue evidence="4">Whole body</tissue>
    </source>
</reference>
<feature type="region of interest" description="Disordered" evidence="1">
    <location>
        <begin position="111"/>
        <end position="152"/>
    </location>
</feature>
<evidence type="ECO:0000256" key="1">
    <source>
        <dbReference type="SAM" id="MobiDB-lite"/>
    </source>
</evidence>
<dbReference type="Pfam" id="PF03732">
    <property type="entry name" value="Retrotrans_gag"/>
    <property type="match status" value="1"/>
</dbReference>
<dbReference type="Gene3D" id="2.40.70.10">
    <property type="entry name" value="Acid Proteases"/>
    <property type="match status" value="1"/>
</dbReference>
<dbReference type="SUPFAM" id="SSF50630">
    <property type="entry name" value="Acid proteases"/>
    <property type="match status" value="1"/>
</dbReference>
<feature type="compositionally biased region" description="Polar residues" evidence="1">
    <location>
        <begin position="316"/>
        <end position="360"/>
    </location>
</feature>